<dbReference type="InterPro" id="IPR014012">
    <property type="entry name" value="HSA_dom"/>
</dbReference>
<dbReference type="OrthoDB" id="5364245at2759"/>
<feature type="region of interest" description="Disordered" evidence="9">
    <location>
        <begin position="93"/>
        <end position="133"/>
    </location>
</feature>
<evidence type="ECO:0000259" key="10">
    <source>
        <dbReference type="PROSITE" id="PS50090"/>
    </source>
</evidence>
<organism evidence="12 13">
    <name type="scientific">Macrolepiota fuliginosa MF-IS2</name>
    <dbReference type="NCBI Taxonomy" id="1400762"/>
    <lineage>
        <taxon>Eukaryota</taxon>
        <taxon>Fungi</taxon>
        <taxon>Dikarya</taxon>
        <taxon>Basidiomycota</taxon>
        <taxon>Agaricomycotina</taxon>
        <taxon>Agaricomycetes</taxon>
        <taxon>Agaricomycetidae</taxon>
        <taxon>Agaricales</taxon>
        <taxon>Agaricineae</taxon>
        <taxon>Agaricaceae</taxon>
        <taxon>Macrolepiota</taxon>
    </lineage>
</organism>
<keyword evidence="6" id="KW-0539">Nucleus</keyword>
<dbReference type="PROSITE" id="PS50090">
    <property type="entry name" value="MYB_LIKE"/>
    <property type="match status" value="1"/>
</dbReference>
<evidence type="ECO:0000256" key="4">
    <source>
        <dbReference type="ARBA" id="ARBA00022853"/>
    </source>
</evidence>
<dbReference type="InterPro" id="IPR001005">
    <property type="entry name" value="SANT/Myb"/>
</dbReference>
<sequence length="1399" mass="155188">MSFASAESLVEQRVAQLEAISTRRNELLRQMYHMMRRRNNVGSVLTLDEADEGDLQSFLQRFDIVQGLDIGSITNLSENEQLSEIRSQSLTSFLTPSPTLDKGTMRRTTRSQSRVASLTKSPSPSPSKQSVAPVSLSIVSLKSPPGQEVTKIPLVKTPLVRDMDVNDDRDELDLIGSPLSDDEEKKPPATPQPGNVDPKEPSLLHWSPQPGVDGGTQAAEHDGDSMNVDEPIAEESVSNAETAGPVTSSDLGTSQEGQEKSSIEDSEMKDSENEVDDSSEEEVSRTVDRPSHPAQLVTSFSSDAPIKSSIPFMPPGSSSPIQIAPIPRPPIVILAPSTSEDITHFTFDESLFAGPEQAKIPNSPLTHRHQYNPNYSLPLLKSLPPEFNRKVKTKSRRKEREREKEGGKEKENGKKEDSFPMGINRWAATLNANPVWKRVSRPSKCLSSREWAVAMAELKLIRTFDRIESLKDGGRWSFRQPKKQRGVGGLAKTHWDYLMDEMKWMRIDFREERRWKMALAYTLATAVMDWHAAGSLEERVKRGICVLWDPGYVKSEADQDDSMQDGDGTQPEVTISQESETGGRTASTLLGVDYGSDEDEDEDQQDVVDALQPQAMLEEALEVPLQEEIRVDQTLIKPKTEETDDTSALQFINDSTQPDTQPVDEDMDQPMANLEEKETKEGVTGLKLNSTDPILGAKAGSNSSSNNGDSDTPAISSKTSMKQAYVPLRERILESELDKLFLDLDDFHITQPRASNGGDRDPIDLNLLPADLSTIFPELQPLGLLDVAPPIAPVPEGRKKSDKRTDRDDPNKRIEDTTYTKLFPAGQFMLTKPTLIGPLQPSKNWKDGRWLALDEPPIFVEYEGPTRPPEDAMSEIFDNRLSNSTVLAQQQLMFAAARERDKGRRTTEHQWSANDDTLLKSLIDRYPYNWQLISESFNATRVTTPTDKRTARDCFERWREKWAPEVRRHPETQPQQAPPATATEESVLASTSQMTTRGVKRLASSMATAPATNTSSGSEPKKRRRHILLQETIRRSVKKKAEFQQKMLGNQRKPSTIHETHGPFNNMRFYSPSELSRMKAEKDAKATQEIQLRRRQEEVTRAAIQARLTPAQQQSLVQQQLQQQLLQQATQQQNQQTQQPGTPVQAPAQVHQQPSQQAGQKTPQPAPTQVQQAAVAQPAAQQVSQQAQVANIAQRSQNALLANQALGNIRGQVNISRINSPSVAAGAPRLTPQQLLQFQQAQQVRPGSQPTQPGQVAAHPLAQQAQIIVPSLNGNGTALNGAHLTAPFVNRDSTSSPAHVSPPRKSATPTNVNSPRITTEQVQHGQVQMGMLPNTQVAGSVMARATPSYYNIPGLTQEQLSVLRMQLMQQQQQQQAQQQQQNTQQDSSGQVPTSNGFSS</sequence>
<feature type="region of interest" description="Disordered" evidence="9">
    <location>
        <begin position="1240"/>
        <end position="1259"/>
    </location>
</feature>
<feature type="compositionally biased region" description="Low complexity" evidence="9">
    <location>
        <begin position="972"/>
        <end position="985"/>
    </location>
</feature>
<feature type="compositionally biased region" description="Basic and acidic residues" evidence="9">
    <location>
        <begin position="282"/>
        <end position="291"/>
    </location>
</feature>
<dbReference type="PROSITE" id="PS51204">
    <property type="entry name" value="HSA"/>
    <property type="match status" value="1"/>
</dbReference>
<feature type="region of interest" description="Disordered" evidence="9">
    <location>
        <begin position="1368"/>
        <end position="1399"/>
    </location>
</feature>
<comment type="function">
    <text evidence="7">Component of the NuA4 histone acetyltransferase complex which is involved in transcriptional activation of selected genes principally by acetylation of nucleosomal histone H4 and H2A. The NuA4 complex is also involved in DNA repair.</text>
</comment>
<evidence type="ECO:0000256" key="6">
    <source>
        <dbReference type="ARBA" id="ARBA00023242"/>
    </source>
</evidence>
<evidence type="ECO:0000313" key="12">
    <source>
        <dbReference type="EMBL" id="KAF9453258.1"/>
    </source>
</evidence>
<feature type="compositionally biased region" description="Polar residues" evidence="9">
    <location>
        <begin position="1386"/>
        <end position="1399"/>
    </location>
</feature>
<evidence type="ECO:0000256" key="5">
    <source>
        <dbReference type="ARBA" id="ARBA00023204"/>
    </source>
</evidence>
<evidence type="ECO:0000256" key="2">
    <source>
        <dbReference type="ARBA" id="ARBA00008913"/>
    </source>
</evidence>
<dbReference type="SUPFAM" id="SSF46689">
    <property type="entry name" value="Homeodomain-like"/>
    <property type="match status" value="1"/>
</dbReference>
<feature type="domain" description="Myb-like" evidence="10">
    <location>
        <begin position="903"/>
        <end position="962"/>
    </location>
</feature>
<reference evidence="12" key="1">
    <citation type="submission" date="2020-11" db="EMBL/GenBank/DDBJ databases">
        <authorList>
            <consortium name="DOE Joint Genome Institute"/>
            <person name="Ahrendt S."/>
            <person name="Riley R."/>
            <person name="Andreopoulos W."/>
            <person name="Labutti K."/>
            <person name="Pangilinan J."/>
            <person name="Ruiz-Duenas F.J."/>
            <person name="Barrasa J.M."/>
            <person name="Sanchez-Garcia M."/>
            <person name="Camarero S."/>
            <person name="Miyauchi S."/>
            <person name="Serrano A."/>
            <person name="Linde D."/>
            <person name="Babiker R."/>
            <person name="Drula E."/>
            <person name="Ayuso-Fernandez I."/>
            <person name="Pacheco R."/>
            <person name="Padilla G."/>
            <person name="Ferreira P."/>
            <person name="Barriuso J."/>
            <person name="Kellner H."/>
            <person name="Castanera R."/>
            <person name="Alfaro M."/>
            <person name="Ramirez L."/>
            <person name="Pisabarro A.G."/>
            <person name="Kuo A."/>
            <person name="Tritt A."/>
            <person name="Lipzen A."/>
            <person name="He G."/>
            <person name="Yan M."/>
            <person name="Ng V."/>
            <person name="Cullen D."/>
            <person name="Martin F."/>
            <person name="Rosso M.-N."/>
            <person name="Henrissat B."/>
            <person name="Hibbett D."/>
            <person name="Martinez A.T."/>
            <person name="Grigoriev I.V."/>
        </authorList>
    </citation>
    <scope>NUCLEOTIDE SEQUENCE</scope>
    <source>
        <strain evidence="12">MF-IS2</strain>
    </source>
</reference>
<evidence type="ECO:0000256" key="1">
    <source>
        <dbReference type="ARBA" id="ARBA00004123"/>
    </source>
</evidence>
<dbReference type="GO" id="GO:0035267">
    <property type="term" value="C:NuA4 histone acetyltransferase complex"/>
    <property type="evidence" value="ECO:0007669"/>
    <property type="project" value="TreeGrafter"/>
</dbReference>
<dbReference type="GO" id="GO:0005634">
    <property type="term" value="C:nucleus"/>
    <property type="evidence" value="ECO:0007669"/>
    <property type="project" value="UniProtKB-SubCell"/>
</dbReference>
<feature type="compositionally biased region" description="Polar residues" evidence="9">
    <location>
        <begin position="110"/>
        <end position="119"/>
    </location>
</feature>
<dbReference type="PANTHER" id="PTHR46459">
    <property type="entry name" value="E1A-BINDING PROTEIN P400-RELATED"/>
    <property type="match status" value="1"/>
</dbReference>
<keyword evidence="13" id="KW-1185">Reference proteome</keyword>
<dbReference type="SMART" id="SM00717">
    <property type="entry name" value="SANT"/>
    <property type="match status" value="1"/>
</dbReference>
<feature type="compositionally biased region" description="Polar residues" evidence="9">
    <location>
        <begin position="1245"/>
        <end position="1254"/>
    </location>
</feature>
<feature type="compositionally biased region" description="Basic and acidic residues" evidence="9">
    <location>
        <begin position="398"/>
        <end position="418"/>
    </location>
</feature>
<feature type="compositionally biased region" description="Low complexity" evidence="9">
    <location>
        <begin position="315"/>
        <end position="324"/>
    </location>
</feature>
<evidence type="ECO:0000259" key="11">
    <source>
        <dbReference type="PROSITE" id="PS51204"/>
    </source>
</evidence>
<dbReference type="SMART" id="SM00573">
    <property type="entry name" value="HSA"/>
    <property type="match status" value="1"/>
</dbReference>
<feature type="domain" description="HSA" evidence="11">
    <location>
        <begin position="482"/>
        <end position="566"/>
    </location>
</feature>
<comment type="similarity">
    <text evidence="2">Belongs to the EAF1 family.</text>
</comment>
<dbReference type="InterPro" id="IPR009057">
    <property type="entry name" value="Homeodomain-like_sf"/>
</dbReference>
<name>A0A9P5XKU7_9AGAR</name>
<feature type="compositionally biased region" description="Low complexity" evidence="9">
    <location>
        <begin position="700"/>
        <end position="711"/>
    </location>
</feature>
<feature type="region of interest" description="Disordered" evidence="9">
    <location>
        <begin position="1132"/>
        <end position="1173"/>
    </location>
</feature>
<protein>
    <recommendedName>
        <fullName evidence="8">Vacuolar import and degradation protein 21</fullName>
    </recommendedName>
</protein>
<comment type="caution">
    <text evidence="12">The sequence shown here is derived from an EMBL/GenBank/DDBJ whole genome shotgun (WGS) entry which is preliminary data.</text>
</comment>
<feature type="compositionally biased region" description="Low complexity" evidence="9">
    <location>
        <begin position="1368"/>
        <end position="1385"/>
    </location>
</feature>
<comment type="subcellular location">
    <subcellularLocation>
        <location evidence="1">Nucleus</location>
    </subcellularLocation>
</comment>
<proteinExistence type="inferred from homology"/>
<feature type="compositionally biased region" description="Acidic residues" evidence="9">
    <location>
        <begin position="595"/>
        <end position="606"/>
    </location>
</feature>
<evidence type="ECO:0000256" key="7">
    <source>
        <dbReference type="ARBA" id="ARBA00025178"/>
    </source>
</evidence>
<evidence type="ECO:0000256" key="9">
    <source>
        <dbReference type="SAM" id="MobiDB-lite"/>
    </source>
</evidence>
<feature type="region of interest" description="Disordered" evidence="9">
    <location>
        <begin position="165"/>
        <end position="324"/>
    </location>
</feature>
<dbReference type="GO" id="GO:0006281">
    <property type="term" value="P:DNA repair"/>
    <property type="evidence" value="ECO:0007669"/>
    <property type="project" value="UniProtKB-KW"/>
</dbReference>
<dbReference type="Gene3D" id="1.10.10.60">
    <property type="entry name" value="Homeodomain-like"/>
    <property type="match status" value="1"/>
</dbReference>
<feature type="region of interest" description="Disordered" evidence="9">
    <location>
        <begin position="787"/>
        <end position="816"/>
    </location>
</feature>
<evidence type="ECO:0000256" key="3">
    <source>
        <dbReference type="ARBA" id="ARBA00022763"/>
    </source>
</evidence>
<feature type="region of interest" description="Disordered" evidence="9">
    <location>
        <begin position="963"/>
        <end position="1025"/>
    </location>
</feature>
<feature type="region of interest" description="Disordered" evidence="9">
    <location>
        <begin position="556"/>
        <end position="606"/>
    </location>
</feature>
<gene>
    <name evidence="12" type="ORF">P691DRAFT_771618</name>
</gene>
<feature type="compositionally biased region" description="Polar residues" evidence="9">
    <location>
        <begin position="571"/>
        <end position="588"/>
    </location>
</feature>
<dbReference type="GO" id="GO:0006325">
    <property type="term" value="P:chromatin organization"/>
    <property type="evidence" value="ECO:0007669"/>
    <property type="project" value="UniProtKB-KW"/>
</dbReference>
<feature type="compositionally biased region" description="Low complexity" evidence="9">
    <location>
        <begin position="120"/>
        <end position="133"/>
    </location>
</feature>
<feature type="region of interest" description="Disordered" evidence="9">
    <location>
        <begin position="635"/>
        <end position="718"/>
    </location>
</feature>
<dbReference type="Proteomes" id="UP000807342">
    <property type="component" value="Unassembled WGS sequence"/>
</dbReference>
<dbReference type="Pfam" id="PF07529">
    <property type="entry name" value="HSA"/>
    <property type="match status" value="1"/>
</dbReference>
<feature type="region of interest" description="Disordered" evidence="9">
    <location>
        <begin position="1288"/>
        <end position="1314"/>
    </location>
</feature>
<dbReference type="GO" id="GO:0003682">
    <property type="term" value="F:chromatin binding"/>
    <property type="evidence" value="ECO:0007669"/>
    <property type="project" value="TreeGrafter"/>
</dbReference>
<feature type="compositionally biased region" description="Basic and acidic residues" evidence="9">
    <location>
        <begin position="257"/>
        <end position="272"/>
    </location>
</feature>
<keyword evidence="3" id="KW-0227">DNA damage</keyword>
<keyword evidence="4" id="KW-0156">Chromatin regulator</keyword>
<evidence type="ECO:0000256" key="8">
    <source>
        <dbReference type="ARBA" id="ARBA00029670"/>
    </source>
</evidence>
<evidence type="ECO:0000313" key="13">
    <source>
        <dbReference type="Proteomes" id="UP000807342"/>
    </source>
</evidence>
<feature type="compositionally biased region" description="Polar residues" evidence="9">
    <location>
        <begin position="236"/>
        <end position="256"/>
    </location>
</feature>
<feature type="compositionally biased region" description="Basic and acidic residues" evidence="9">
    <location>
        <begin position="796"/>
        <end position="816"/>
    </location>
</feature>
<dbReference type="CDD" id="cd00167">
    <property type="entry name" value="SANT"/>
    <property type="match status" value="1"/>
</dbReference>
<dbReference type="EMBL" id="MU151063">
    <property type="protein sequence ID" value="KAF9453258.1"/>
    <property type="molecule type" value="Genomic_DNA"/>
</dbReference>
<keyword evidence="5" id="KW-0234">DNA repair</keyword>
<feature type="compositionally biased region" description="Polar residues" evidence="9">
    <location>
        <begin position="646"/>
        <end position="660"/>
    </location>
</feature>
<dbReference type="PANTHER" id="PTHR46459:SF1">
    <property type="entry name" value="E1A-BINDING PROTEIN P400"/>
    <property type="match status" value="1"/>
</dbReference>
<feature type="region of interest" description="Disordered" evidence="9">
    <location>
        <begin position="376"/>
        <end position="418"/>
    </location>
</feature>
<accession>A0A9P5XKU7</accession>
<feature type="compositionally biased region" description="Polar residues" evidence="9">
    <location>
        <begin position="1005"/>
        <end position="1018"/>
    </location>
</feature>
<feature type="compositionally biased region" description="Low complexity" evidence="9">
    <location>
        <begin position="1132"/>
        <end position="1160"/>
    </location>
</feature>
<dbReference type="Pfam" id="PF13921">
    <property type="entry name" value="Myb_DNA-bind_6"/>
    <property type="match status" value="1"/>
</dbReference>